<proteinExistence type="predicted"/>
<dbReference type="Gene3D" id="1.25.40.20">
    <property type="entry name" value="Ankyrin repeat-containing domain"/>
    <property type="match status" value="1"/>
</dbReference>
<dbReference type="InterPro" id="IPR002110">
    <property type="entry name" value="Ankyrin_rpt"/>
</dbReference>
<dbReference type="EMBL" id="FXAM01000001">
    <property type="protein sequence ID" value="SMF95168.1"/>
    <property type="molecule type" value="Genomic_DNA"/>
</dbReference>
<protein>
    <submittedName>
        <fullName evidence="2">Ankyrin repeat-containing protein</fullName>
    </submittedName>
</protein>
<dbReference type="Pfam" id="PF12796">
    <property type="entry name" value="Ank_2"/>
    <property type="match status" value="1"/>
</dbReference>
<name>A0A1Y6CWY1_9GAMM</name>
<organism evidence="2 3">
    <name type="scientific">Methylomagnum ishizawai</name>
    <dbReference type="NCBI Taxonomy" id="1760988"/>
    <lineage>
        <taxon>Bacteria</taxon>
        <taxon>Pseudomonadati</taxon>
        <taxon>Pseudomonadota</taxon>
        <taxon>Gammaproteobacteria</taxon>
        <taxon>Methylococcales</taxon>
        <taxon>Methylococcaceae</taxon>
        <taxon>Methylomagnum</taxon>
    </lineage>
</organism>
<dbReference type="PROSITE" id="PS50088">
    <property type="entry name" value="ANK_REPEAT"/>
    <property type="match status" value="1"/>
</dbReference>
<sequence length="141" mass="15894">MIQYDAFDAIRDNALERLKEFSAHIESGGYSWSPMHEAAKLGRTELLKYILAQRFVDINDEFEIGEPDDFRRGTALTEALLNGHVETAVFLIEQGANVNAEYYGYENTHCLGLEFEESGNCLTLALATGNSELIRLIKPFE</sequence>
<evidence type="ECO:0000313" key="3">
    <source>
        <dbReference type="Proteomes" id="UP000192923"/>
    </source>
</evidence>
<dbReference type="Proteomes" id="UP000192923">
    <property type="component" value="Unassembled WGS sequence"/>
</dbReference>
<accession>A0A1Y6CWY1</accession>
<evidence type="ECO:0000256" key="1">
    <source>
        <dbReference type="PROSITE-ProRule" id="PRU00023"/>
    </source>
</evidence>
<keyword evidence="3" id="KW-1185">Reference proteome</keyword>
<dbReference type="AlphaFoldDB" id="A0A1Y6CWY1"/>
<keyword evidence="1" id="KW-0040">ANK repeat</keyword>
<dbReference type="SMART" id="SM00248">
    <property type="entry name" value="ANK"/>
    <property type="match status" value="2"/>
</dbReference>
<dbReference type="SUPFAM" id="SSF48403">
    <property type="entry name" value="Ankyrin repeat"/>
    <property type="match status" value="1"/>
</dbReference>
<dbReference type="OrthoDB" id="639983at2"/>
<feature type="repeat" description="ANK" evidence="1">
    <location>
        <begin position="71"/>
        <end position="103"/>
    </location>
</feature>
<reference evidence="2 3" key="1">
    <citation type="submission" date="2016-12" db="EMBL/GenBank/DDBJ databases">
        <authorList>
            <person name="Song W.-J."/>
            <person name="Kurnit D.M."/>
        </authorList>
    </citation>
    <scope>NUCLEOTIDE SEQUENCE [LARGE SCALE GENOMIC DNA]</scope>
    <source>
        <strain evidence="2 3">175</strain>
    </source>
</reference>
<dbReference type="STRING" id="1760988.SAMN02949497_2514"/>
<dbReference type="RefSeq" id="WP_085213162.1">
    <property type="nucleotide sequence ID" value="NZ_FXAM01000001.1"/>
</dbReference>
<evidence type="ECO:0000313" key="2">
    <source>
        <dbReference type="EMBL" id="SMF95168.1"/>
    </source>
</evidence>
<gene>
    <name evidence="2" type="ORF">SAMN02949497_2514</name>
</gene>
<dbReference type="InterPro" id="IPR036770">
    <property type="entry name" value="Ankyrin_rpt-contain_sf"/>
</dbReference>